<proteinExistence type="predicted"/>
<evidence type="ECO:0000313" key="2">
    <source>
        <dbReference type="EMBL" id="RIY02705.1"/>
    </source>
</evidence>
<dbReference type="Proteomes" id="UP000265750">
    <property type="component" value="Unassembled WGS sequence"/>
</dbReference>
<feature type="compositionally biased region" description="Pro residues" evidence="1">
    <location>
        <begin position="279"/>
        <end position="288"/>
    </location>
</feature>
<feature type="region of interest" description="Disordered" evidence="1">
    <location>
        <begin position="277"/>
        <end position="306"/>
    </location>
</feature>
<dbReference type="Pfam" id="PF07277">
    <property type="entry name" value="SapC"/>
    <property type="match status" value="1"/>
</dbReference>
<organism evidence="2 3">
    <name type="scientific">Aureimonas flava</name>
    <dbReference type="NCBI Taxonomy" id="2320271"/>
    <lineage>
        <taxon>Bacteria</taxon>
        <taxon>Pseudomonadati</taxon>
        <taxon>Pseudomonadota</taxon>
        <taxon>Alphaproteobacteria</taxon>
        <taxon>Hyphomicrobiales</taxon>
        <taxon>Aurantimonadaceae</taxon>
        <taxon>Aureimonas</taxon>
    </lineage>
</organism>
<evidence type="ECO:0008006" key="4">
    <source>
        <dbReference type="Google" id="ProtNLM"/>
    </source>
</evidence>
<evidence type="ECO:0000313" key="3">
    <source>
        <dbReference type="Proteomes" id="UP000265750"/>
    </source>
</evidence>
<accession>A0A3A1WPP1</accession>
<dbReference type="EMBL" id="QYRN01000002">
    <property type="protein sequence ID" value="RIY02705.1"/>
    <property type="molecule type" value="Genomic_DNA"/>
</dbReference>
<feature type="region of interest" description="Disordered" evidence="1">
    <location>
        <begin position="219"/>
        <end position="242"/>
    </location>
</feature>
<evidence type="ECO:0000256" key="1">
    <source>
        <dbReference type="SAM" id="MobiDB-lite"/>
    </source>
</evidence>
<dbReference type="InterPro" id="IPR010836">
    <property type="entry name" value="SapC"/>
</dbReference>
<dbReference type="AlphaFoldDB" id="A0A3A1WPP1"/>
<name>A0A3A1WPP1_9HYPH</name>
<sequence>MTLTLTPLAAMAGARFRPPEHFGFAASLAWIPVNDTEFHLTSHHLPLAVRVLGGMPRLGALVHPAFGRRPAVDAAGRWQAGYRPLALRTHPFVLSNRRGARPIDEIDVVSDAGLVGPWGMPVCADPAAGTLSAEMAGVRSALLAMRAGAVRLSAALELLRITNVLVPLRDPAGAPAADHTVDPGRLAALDEGAAAALAARSFLPLDLAAALAFSRRHFHPDRLPQPSARSAATGAGREEPRPAEPADIVLAGLEAMNFALDGSDLFDILAIGDLSEFAAPPPAEPAPEPGRARKTGEGAARAPAAA</sequence>
<comment type="caution">
    <text evidence="2">The sequence shown here is derived from an EMBL/GenBank/DDBJ whole genome shotgun (WGS) entry which is preliminary data.</text>
</comment>
<keyword evidence="3" id="KW-1185">Reference proteome</keyword>
<reference evidence="3" key="1">
    <citation type="submission" date="2018-09" db="EMBL/GenBank/DDBJ databases">
        <authorList>
            <person name="Tuo L."/>
        </authorList>
    </citation>
    <scope>NUCLEOTIDE SEQUENCE [LARGE SCALE GENOMIC DNA]</scope>
    <source>
        <strain evidence="3">M2BS4Y-1</strain>
    </source>
</reference>
<gene>
    <name evidence="2" type="ORF">D3218_04945</name>
</gene>
<dbReference type="OrthoDB" id="7841843at2"/>
<protein>
    <recommendedName>
        <fullName evidence="4">SapC family protein</fullName>
    </recommendedName>
</protein>
<dbReference type="RefSeq" id="WP_119538782.1">
    <property type="nucleotide sequence ID" value="NZ_QYRN01000002.1"/>
</dbReference>